<name>A0A100VNH4_PAEAM</name>
<reference evidence="1 2" key="1">
    <citation type="journal article" date="2016" name="Genome Announc.">
        <title>Draft Genome Sequence of Paenibacillus amylolyticus Heshi-A3, Isolated from Fermented Rice Bran in a Japanese Fermented Seafood Dish.</title>
        <authorList>
            <person name="Akuzawa S."/>
            <person name="Nagaoka J."/>
            <person name="Kanekatsu M."/>
            <person name="Kubota E."/>
            <person name="Ohtake R."/>
            <person name="Suzuki T."/>
            <person name="Kanesaki Y."/>
        </authorList>
    </citation>
    <scope>NUCLEOTIDE SEQUENCE [LARGE SCALE GENOMIC DNA]</scope>
    <source>
        <strain evidence="1 2">Heshi-A3</strain>
    </source>
</reference>
<gene>
    <name evidence="1" type="ORF">PAHA3_3157</name>
</gene>
<proteinExistence type="predicted"/>
<reference evidence="2" key="2">
    <citation type="submission" date="2016-01" db="EMBL/GenBank/DDBJ databases">
        <title>Draft Genome Sequence of Paenibacillus amylolyticus Heshi-A3 that Was Isolated from Fermented Rice Bran with Aging Salted Mackerel, Which Was Named Heshiko as Traditional Fermented Seafood in Japan.</title>
        <authorList>
            <person name="Akuzawa S."/>
            <person name="Nakagawa J."/>
            <person name="Kanekatsu T."/>
            <person name="Kubota E."/>
            <person name="Ohtake R."/>
            <person name="Suzuki T."/>
            <person name="Kanesaki Y."/>
        </authorList>
    </citation>
    <scope>NUCLEOTIDE SEQUENCE [LARGE SCALE GENOMIC DNA]</scope>
    <source>
        <strain evidence="2">Heshi-A3</strain>
    </source>
</reference>
<protein>
    <submittedName>
        <fullName evidence="1">Uncharacterized protein</fullName>
    </submittedName>
</protein>
<dbReference type="EMBL" id="BCNV01000001">
    <property type="protein sequence ID" value="GAS83079.1"/>
    <property type="molecule type" value="Genomic_DNA"/>
</dbReference>
<dbReference type="AlphaFoldDB" id="A0A100VNH4"/>
<organism evidence="1 2">
    <name type="scientific">Paenibacillus amylolyticus</name>
    <dbReference type="NCBI Taxonomy" id="1451"/>
    <lineage>
        <taxon>Bacteria</taxon>
        <taxon>Bacillati</taxon>
        <taxon>Bacillota</taxon>
        <taxon>Bacilli</taxon>
        <taxon>Bacillales</taxon>
        <taxon>Paenibacillaceae</taxon>
        <taxon>Paenibacillus</taxon>
    </lineage>
</organism>
<evidence type="ECO:0000313" key="2">
    <source>
        <dbReference type="Proteomes" id="UP000069697"/>
    </source>
</evidence>
<dbReference type="Proteomes" id="UP000069697">
    <property type="component" value="Unassembled WGS sequence"/>
</dbReference>
<evidence type="ECO:0000313" key="1">
    <source>
        <dbReference type="EMBL" id="GAS83079.1"/>
    </source>
</evidence>
<sequence>MIMVIGVKCLTGKFLMQTTGGMLVNVNHDGISLAEVVFSPEVAVGDAAFDYWFVLAHFLSPRHYCLPATNPIFPAQMPDDDMITPCLILT</sequence>
<accession>A0A100VNH4</accession>
<comment type="caution">
    <text evidence="1">The sequence shown here is derived from an EMBL/GenBank/DDBJ whole genome shotgun (WGS) entry which is preliminary data.</text>
</comment>